<dbReference type="PANTHER" id="PTHR15837:SF0">
    <property type="entry name" value="RAN GUANINE NUCLEOTIDE RELEASE FACTOR"/>
    <property type="match status" value="1"/>
</dbReference>
<dbReference type="InterPro" id="IPR007681">
    <property type="entry name" value="Mog1"/>
</dbReference>
<evidence type="ECO:0000313" key="5">
    <source>
        <dbReference type="Proteomes" id="UP000694620"/>
    </source>
</evidence>
<dbReference type="GO" id="GO:0031267">
    <property type="term" value="F:small GTPase binding"/>
    <property type="evidence" value="ECO:0007669"/>
    <property type="project" value="TreeGrafter"/>
</dbReference>
<keyword evidence="5" id="KW-1185">Reference proteome</keyword>
<dbReference type="GO" id="GO:0017080">
    <property type="term" value="F:sodium channel regulator activity"/>
    <property type="evidence" value="ECO:0007669"/>
    <property type="project" value="TreeGrafter"/>
</dbReference>
<comment type="similarity">
    <text evidence="1">Belongs to the MOG1 family.</text>
</comment>
<dbReference type="Gene3D" id="3.40.1000.10">
    <property type="entry name" value="Mog1/PsbP, alpha/beta/alpha sandwich"/>
    <property type="match status" value="1"/>
</dbReference>
<dbReference type="RefSeq" id="XP_051781396.1">
    <property type="nucleotide sequence ID" value="XM_051925436.1"/>
</dbReference>
<organism evidence="4 5">
    <name type="scientific">Erpetoichthys calabaricus</name>
    <name type="common">Rope fish</name>
    <name type="synonym">Calamoichthys calabaricus</name>
    <dbReference type="NCBI Taxonomy" id="27687"/>
    <lineage>
        <taxon>Eukaryota</taxon>
        <taxon>Metazoa</taxon>
        <taxon>Chordata</taxon>
        <taxon>Craniata</taxon>
        <taxon>Vertebrata</taxon>
        <taxon>Euteleostomi</taxon>
        <taxon>Actinopterygii</taxon>
        <taxon>Polypteriformes</taxon>
        <taxon>Polypteridae</taxon>
        <taxon>Erpetoichthys</taxon>
    </lineage>
</organism>
<dbReference type="GO" id="GO:0003254">
    <property type="term" value="P:regulation of membrane depolarization"/>
    <property type="evidence" value="ECO:0007669"/>
    <property type="project" value="TreeGrafter"/>
</dbReference>
<sequence length="193" mass="21628">MQSIEISGKYFFSGYFSGVLPHGYKDISEVRDIPDNQEVFVHPHTDQSIIIELLEYQEHVGDAVAAKYHFEDLASSNEASNSGNSEVISVEPISKEEISLQECSSAWFLTGRQLVAKFNEEVKNTVNIYLGLFRLPQYTTDIVISFNDPVVIHPLSSSATSETALDVSTPSWTVEQFRLLLQTFRLLNSSVFG</sequence>
<dbReference type="SUPFAM" id="SSF55724">
    <property type="entry name" value="Mog1p/PsbP-like"/>
    <property type="match status" value="1"/>
</dbReference>
<dbReference type="GeneID" id="114648985"/>
<dbReference type="GO" id="GO:0005634">
    <property type="term" value="C:nucleus"/>
    <property type="evidence" value="ECO:0007669"/>
    <property type="project" value="TreeGrafter"/>
</dbReference>
<protein>
    <submittedName>
        <fullName evidence="4">RAN guanine nucleotide release factor</fullName>
    </submittedName>
</protein>
<dbReference type="Ensembl" id="ENSECRT00000015776.1">
    <property type="protein sequence ID" value="ENSECRP00000015499.1"/>
    <property type="gene ID" value="ENSECRG00000010345.1"/>
</dbReference>
<name>A0A8C4SDV4_ERPCA</name>
<evidence type="ECO:0000256" key="1">
    <source>
        <dbReference type="ARBA" id="ARBA00010307"/>
    </source>
</evidence>
<keyword evidence="3" id="KW-0653">Protein transport</keyword>
<dbReference type="CTD" id="29098"/>
<dbReference type="GO" id="GO:0005085">
    <property type="term" value="F:guanyl-nucleotide exchange factor activity"/>
    <property type="evidence" value="ECO:0007669"/>
    <property type="project" value="TreeGrafter"/>
</dbReference>
<evidence type="ECO:0000256" key="3">
    <source>
        <dbReference type="ARBA" id="ARBA00022927"/>
    </source>
</evidence>
<proteinExistence type="inferred from homology"/>
<reference evidence="4" key="3">
    <citation type="submission" date="2025-09" db="UniProtKB">
        <authorList>
            <consortium name="Ensembl"/>
        </authorList>
    </citation>
    <scope>IDENTIFICATION</scope>
</reference>
<dbReference type="RefSeq" id="XP_028654193.1">
    <property type="nucleotide sequence ID" value="XM_028798360.2"/>
</dbReference>
<dbReference type="Pfam" id="PF04603">
    <property type="entry name" value="Mog1"/>
    <property type="match status" value="1"/>
</dbReference>
<dbReference type="InterPro" id="IPR016123">
    <property type="entry name" value="Mog1/PsbP_a/b/a-sand"/>
</dbReference>
<dbReference type="GO" id="GO:0044325">
    <property type="term" value="F:transmembrane transporter binding"/>
    <property type="evidence" value="ECO:0007669"/>
    <property type="project" value="TreeGrafter"/>
</dbReference>
<reference evidence="4" key="1">
    <citation type="submission" date="2021-06" db="EMBL/GenBank/DDBJ databases">
        <authorList>
            <consortium name="Wellcome Sanger Institute Data Sharing"/>
        </authorList>
    </citation>
    <scope>NUCLEOTIDE SEQUENCE [LARGE SCALE GENOMIC DNA]</scope>
</reference>
<dbReference type="GeneTree" id="ENSGT00390000013834"/>
<dbReference type="Proteomes" id="UP000694620">
    <property type="component" value="Chromosome 3"/>
</dbReference>
<dbReference type="GO" id="GO:0006606">
    <property type="term" value="P:protein import into nucleus"/>
    <property type="evidence" value="ECO:0007669"/>
    <property type="project" value="TreeGrafter"/>
</dbReference>
<dbReference type="OrthoDB" id="10255285at2759"/>
<reference evidence="4" key="2">
    <citation type="submission" date="2025-08" db="UniProtKB">
        <authorList>
            <consortium name="Ensembl"/>
        </authorList>
    </citation>
    <scope>IDENTIFICATION</scope>
</reference>
<keyword evidence="2" id="KW-0813">Transport</keyword>
<evidence type="ECO:0000313" key="4">
    <source>
        <dbReference type="Ensembl" id="ENSECRP00000015499.1"/>
    </source>
</evidence>
<gene>
    <name evidence="4" type="primary">RANGRF</name>
    <name evidence="4" type="synonym">rangrf</name>
</gene>
<accession>A0A8C4SDV4</accession>
<dbReference type="AlphaFoldDB" id="A0A8C4SDV4"/>
<dbReference type="PANTHER" id="PTHR15837">
    <property type="entry name" value="RAN GUANINE NUCLEOTIDE RELEASE FACTOR"/>
    <property type="match status" value="1"/>
</dbReference>
<dbReference type="GO" id="GO:0060047">
    <property type="term" value="P:heart contraction"/>
    <property type="evidence" value="ECO:0007669"/>
    <property type="project" value="TreeGrafter"/>
</dbReference>
<evidence type="ECO:0000256" key="2">
    <source>
        <dbReference type="ARBA" id="ARBA00022448"/>
    </source>
</evidence>